<keyword evidence="3" id="KW-1185">Reference proteome</keyword>
<comment type="caution">
    <text evidence="2">The sequence shown here is derived from an EMBL/GenBank/DDBJ whole genome shotgun (WGS) entry which is preliminary data.</text>
</comment>
<gene>
    <name evidence="2" type="ORF">I5677_09880</name>
</gene>
<dbReference type="Pfam" id="PF18953">
    <property type="entry name" value="SAP_new25"/>
    <property type="match status" value="1"/>
</dbReference>
<evidence type="ECO:0000313" key="3">
    <source>
        <dbReference type="Proteomes" id="UP000623269"/>
    </source>
</evidence>
<dbReference type="RefSeq" id="WP_197661420.1">
    <property type="nucleotide sequence ID" value="NZ_JAEAGR010000009.1"/>
</dbReference>
<organism evidence="2 3">
    <name type="scientific">Mobilitalea sibirica</name>
    <dbReference type="NCBI Taxonomy" id="1462919"/>
    <lineage>
        <taxon>Bacteria</taxon>
        <taxon>Bacillati</taxon>
        <taxon>Bacillota</taxon>
        <taxon>Clostridia</taxon>
        <taxon>Lachnospirales</taxon>
        <taxon>Lachnospiraceae</taxon>
        <taxon>Mobilitalea</taxon>
    </lineage>
</organism>
<dbReference type="Proteomes" id="UP000623269">
    <property type="component" value="Unassembled WGS sequence"/>
</dbReference>
<dbReference type="AlphaFoldDB" id="A0A8J7KWC5"/>
<protein>
    <submittedName>
        <fullName evidence="2">SAP domain-containing protein</fullName>
    </submittedName>
</protein>
<accession>A0A8J7KWC5</accession>
<sequence length="194" mass="23202">MSERPILSTVLKHDLFLQYYYLKEELIAFCKQNGLSTTGKKHDLTKRIELFLRTGEKLLEPKVKRRHVKLNTQLSLDSIIEENFMCTEKHRTFFKSVIGNTFSFNVTFQKYLKNSAGKTYSDAVNEWYKILEYKKKNKGKSEIESQFEYNTYIRDFFIDNSDKELKDAIICWKYKKELAGHNKYERQDLSILKY</sequence>
<evidence type="ECO:0000259" key="1">
    <source>
        <dbReference type="Pfam" id="PF20026"/>
    </source>
</evidence>
<reference evidence="2" key="1">
    <citation type="submission" date="2020-12" db="EMBL/GenBank/DDBJ databases">
        <title>M. sibirica DSM 26468T genome.</title>
        <authorList>
            <person name="Thieme N."/>
            <person name="Rettenmaier R."/>
            <person name="Zverlov V."/>
            <person name="Liebl W."/>
        </authorList>
    </citation>
    <scope>NUCLEOTIDE SEQUENCE</scope>
    <source>
        <strain evidence="2">DSM 26468</strain>
    </source>
</reference>
<dbReference type="InterPro" id="IPR045492">
    <property type="entry name" value="DUF6434"/>
</dbReference>
<proteinExistence type="predicted"/>
<dbReference type="Pfam" id="PF20026">
    <property type="entry name" value="DUF6434"/>
    <property type="match status" value="1"/>
</dbReference>
<evidence type="ECO:0000313" key="2">
    <source>
        <dbReference type="EMBL" id="MBH1941200.1"/>
    </source>
</evidence>
<name>A0A8J7KWC5_9FIRM</name>
<feature type="domain" description="DUF6434" evidence="1">
    <location>
        <begin position="72"/>
        <end position="129"/>
    </location>
</feature>
<dbReference type="EMBL" id="JAEAGR010000009">
    <property type="protein sequence ID" value="MBH1941200.1"/>
    <property type="molecule type" value="Genomic_DNA"/>
</dbReference>